<evidence type="ECO:0000313" key="15">
    <source>
        <dbReference type="Proteomes" id="UP000605990"/>
    </source>
</evidence>
<evidence type="ECO:0000256" key="2">
    <source>
        <dbReference type="ARBA" id="ARBA00001941"/>
    </source>
</evidence>
<protein>
    <submittedName>
        <fullName evidence="14">TraB/GumN family protein</fullName>
    </submittedName>
</protein>
<keyword evidence="15" id="KW-1185">Reference proteome</keyword>
<sequence>MKKIVKSALLAVVLLIANFGNAQTTKKSEVNKIENSLLWEITGNGLEKPSYLFGTVHMICENDYVLKEKVTIAFNKSEELALELDFDDPKELQNMQKLAVSSVPLSQALSKEEYVKLENLLKNKYALDIKQFENFNLIGIMSTIMFKQLNCPPKMYEIEFLKMTKGKKTVIHGLETVEDQIRTFSGSFTNEEFINQFSEYDSSYFEQLYGFYKNEELSNILEMTTNDKFMDAEAQNLMLDSRNKNWIKKMPEMMQQHSVFFAVGAAHLPGNNGVINLLKQAGYTVKPIEK</sequence>
<dbReference type="InterPro" id="IPR040230">
    <property type="entry name" value="TIKI1/2-like"/>
</dbReference>
<dbReference type="PANTHER" id="PTHR31120:SF6">
    <property type="entry name" value="METALLOPROTEASE TIKI HOMOLOG"/>
    <property type="match status" value="1"/>
</dbReference>
<comment type="caution">
    <text evidence="14">The sequence shown here is derived from an EMBL/GenBank/DDBJ whole genome shotgun (WGS) entry which is preliminary data.</text>
</comment>
<dbReference type="RefSeq" id="WP_166129991.1">
    <property type="nucleotide sequence ID" value="NZ_JAANOQ010000007.1"/>
</dbReference>
<evidence type="ECO:0000256" key="4">
    <source>
        <dbReference type="ARBA" id="ARBA00022670"/>
    </source>
</evidence>
<dbReference type="EMBL" id="JACRUN010000007">
    <property type="protein sequence ID" value="MBC5835598.1"/>
    <property type="molecule type" value="Genomic_DNA"/>
</dbReference>
<name>A0ABR7J0X6_9FLAO</name>
<evidence type="ECO:0000256" key="5">
    <source>
        <dbReference type="ARBA" id="ARBA00022692"/>
    </source>
</evidence>
<evidence type="ECO:0000313" key="14">
    <source>
        <dbReference type="EMBL" id="MBC5835598.1"/>
    </source>
</evidence>
<evidence type="ECO:0000256" key="7">
    <source>
        <dbReference type="ARBA" id="ARBA00022729"/>
    </source>
</evidence>
<organism evidence="14 15">
    <name type="scientific">Flavobacterium bernardetii</name>
    <dbReference type="NCBI Taxonomy" id="2813823"/>
    <lineage>
        <taxon>Bacteria</taxon>
        <taxon>Pseudomonadati</taxon>
        <taxon>Bacteroidota</taxon>
        <taxon>Flavobacteriia</taxon>
        <taxon>Flavobacteriales</taxon>
        <taxon>Flavobacteriaceae</taxon>
        <taxon>Flavobacterium</taxon>
    </lineage>
</organism>
<keyword evidence="6" id="KW-0479">Metal-binding</keyword>
<dbReference type="InterPro" id="IPR002816">
    <property type="entry name" value="TraB/PrgY/GumN_fam"/>
</dbReference>
<comment type="cofactor">
    <cofactor evidence="2">
        <name>Co(2+)</name>
        <dbReference type="ChEBI" id="CHEBI:48828"/>
    </cofactor>
</comment>
<evidence type="ECO:0000256" key="8">
    <source>
        <dbReference type="ARBA" id="ARBA00022801"/>
    </source>
</evidence>
<keyword evidence="10" id="KW-0482">Metalloprotease</keyword>
<feature type="signal peptide" evidence="13">
    <location>
        <begin position="1"/>
        <end position="22"/>
    </location>
</feature>
<comment type="subcellular location">
    <subcellularLocation>
        <location evidence="3">Membrane</location>
        <topology evidence="3">Single-pass type I membrane protein</topology>
    </subcellularLocation>
</comment>
<proteinExistence type="predicted"/>
<dbReference type="PANTHER" id="PTHR31120">
    <property type="entry name" value="METALLOPROTEASE TIKI"/>
    <property type="match status" value="1"/>
</dbReference>
<keyword evidence="9" id="KW-1133">Transmembrane helix</keyword>
<keyword evidence="5" id="KW-0812">Transmembrane</keyword>
<evidence type="ECO:0000256" key="13">
    <source>
        <dbReference type="SAM" id="SignalP"/>
    </source>
</evidence>
<keyword evidence="7 13" id="KW-0732">Signal</keyword>
<reference evidence="14 15" key="1">
    <citation type="submission" date="2020-08" db="EMBL/GenBank/DDBJ databases">
        <title>Description of novel Flavobacterium F-408 isolate.</title>
        <authorList>
            <person name="Saticioglu I.B."/>
            <person name="Duman M."/>
            <person name="Altun S."/>
        </authorList>
    </citation>
    <scope>NUCLEOTIDE SEQUENCE [LARGE SCALE GENOMIC DNA]</scope>
    <source>
        <strain evidence="14 15">F-408</strain>
    </source>
</reference>
<evidence type="ECO:0000256" key="1">
    <source>
        <dbReference type="ARBA" id="ARBA00001936"/>
    </source>
</evidence>
<keyword evidence="11" id="KW-0472">Membrane</keyword>
<gene>
    <name evidence="14" type="ORF">H8R27_11940</name>
</gene>
<evidence type="ECO:0000256" key="10">
    <source>
        <dbReference type="ARBA" id="ARBA00023049"/>
    </source>
</evidence>
<evidence type="ECO:0000256" key="11">
    <source>
        <dbReference type="ARBA" id="ARBA00023136"/>
    </source>
</evidence>
<evidence type="ECO:0000256" key="6">
    <source>
        <dbReference type="ARBA" id="ARBA00022723"/>
    </source>
</evidence>
<feature type="chain" id="PRO_5045836704" evidence="13">
    <location>
        <begin position="23"/>
        <end position="290"/>
    </location>
</feature>
<evidence type="ECO:0000256" key="3">
    <source>
        <dbReference type="ARBA" id="ARBA00004479"/>
    </source>
</evidence>
<dbReference type="CDD" id="cd14789">
    <property type="entry name" value="Tiki"/>
    <property type="match status" value="1"/>
</dbReference>
<keyword evidence="8" id="KW-0378">Hydrolase</keyword>
<evidence type="ECO:0000256" key="12">
    <source>
        <dbReference type="ARBA" id="ARBA00023180"/>
    </source>
</evidence>
<dbReference type="Proteomes" id="UP000605990">
    <property type="component" value="Unassembled WGS sequence"/>
</dbReference>
<evidence type="ECO:0000256" key="9">
    <source>
        <dbReference type="ARBA" id="ARBA00022989"/>
    </source>
</evidence>
<keyword evidence="4" id="KW-0645">Protease</keyword>
<accession>A0ABR7J0X6</accession>
<comment type="cofactor">
    <cofactor evidence="1">
        <name>Mn(2+)</name>
        <dbReference type="ChEBI" id="CHEBI:29035"/>
    </cofactor>
</comment>
<keyword evidence="12" id="KW-0325">Glycoprotein</keyword>
<dbReference type="Pfam" id="PF01963">
    <property type="entry name" value="TraB_PrgY_gumN"/>
    <property type="match status" value="1"/>
</dbReference>